<reference evidence="1" key="1">
    <citation type="journal article" date="2014" name="Int. J. Syst. Evol. Microbiol.">
        <title>Complete genome sequence of Corynebacterium casei LMG S-19264T (=DSM 44701T), isolated from a smear-ripened cheese.</title>
        <authorList>
            <consortium name="US DOE Joint Genome Institute (JGI-PGF)"/>
            <person name="Walter F."/>
            <person name="Albersmeier A."/>
            <person name="Kalinowski J."/>
            <person name="Ruckert C."/>
        </authorList>
    </citation>
    <scope>NUCLEOTIDE SEQUENCE</scope>
    <source>
        <strain evidence="1">CGMCC 1.12195</strain>
    </source>
</reference>
<name>A0A917M6E1_9SPHI</name>
<proteinExistence type="predicted"/>
<protein>
    <submittedName>
        <fullName evidence="1">Uncharacterized protein</fullName>
    </submittedName>
</protein>
<dbReference type="RefSeq" id="WP_188504569.1">
    <property type="nucleotide sequence ID" value="NZ_BMER01000001.1"/>
</dbReference>
<gene>
    <name evidence="1" type="ORF">GCM10007415_07380</name>
</gene>
<accession>A0A917M6E1</accession>
<sequence length="54" mass="6210">MPIEIKELHIKAVVVAEQQQAHPPATVNTAKLKREITDDVLRKVLLKLKQKNER</sequence>
<comment type="caution">
    <text evidence="1">The sequence shown here is derived from an EMBL/GenBank/DDBJ whole genome shotgun (WGS) entry which is preliminary data.</text>
</comment>
<dbReference type="InterPro" id="IPR045459">
    <property type="entry name" value="DUF5908"/>
</dbReference>
<keyword evidence="2" id="KW-1185">Reference proteome</keyword>
<dbReference type="Pfam" id="PF19265">
    <property type="entry name" value="DUF5908"/>
    <property type="match status" value="1"/>
</dbReference>
<dbReference type="AlphaFoldDB" id="A0A917M6E1"/>
<dbReference type="Proteomes" id="UP000660862">
    <property type="component" value="Unassembled WGS sequence"/>
</dbReference>
<evidence type="ECO:0000313" key="1">
    <source>
        <dbReference type="EMBL" id="GGG77916.1"/>
    </source>
</evidence>
<evidence type="ECO:0000313" key="2">
    <source>
        <dbReference type="Proteomes" id="UP000660862"/>
    </source>
</evidence>
<organism evidence="1 2">
    <name type="scientific">Parapedobacter pyrenivorans</name>
    <dbReference type="NCBI Taxonomy" id="1305674"/>
    <lineage>
        <taxon>Bacteria</taxon>
        <taxon>Pseudomonadati</taxon>
        <taxon>Bacteroidota</taxon>
        <taxon>Sphingobacteriia</taxon>
        <taxon>Sphingobacteriales</taxon>
        <taxon>Sphingobacteriaceae</taxon>
        <taxon>Parapedobacter</taxon>
    </lineage>
</organism>
<reference evidence="1" key="2">
    <citation type="submission" date="2020-09" db="EMBL/GenBank/DDBJ databases">
        <authorList>
            <person name="Sun Q."/>
            <person name="Zhou Y."/>
        </authorList>
    </citation>
    <scope>NUCLEOTIDE SEQUENCE</scope>
    <source>
        <strain evidence="1">CGMCC 1.12195</strain>
    </source>
</reference>
<dbReference type="EMBL" id="BMER01000001">
    <property type="protein sequence ID" value="GGG77916.1"/>
    <property type="molecule type" value="Genomic_DNA"/>
</dbReference>